<dbReference type="Proteomes" id="UP000694930">
    <property type="component" value="Chromosome 3"/>
</dbReference>
<feature type="compositionally biased region" description="Polar residues" evidence="1">
    <location>
        <begin position="64"/>
        <end position="77"/>
    </location>
</feature>
<dbReference type="RefSeq" id="XP_015068710.1">
    <property type="nucleotide sequence ID" value="XM_015213224.1"/>
</dbReference>
<evidence type="ECO:0000313" key="3">
    <source>
        <dbReference type="RefSeq" id="XP_015068710.1"/>
    </source>
</evidence>
<keyword evidence="2" id="KW-1185">Reference proteome</keyword>
<feature type="compositionally biased region" description="Basic residues" evidence="1">
    <location>
        <begin position="78"/>
        <end position="90"/>
    </location>
</feature>
<name>A0ABM1GBK1_SOLPN</name>
<protein>
    <submittedName>
        <fullName evidence="3">Uncharacterized protein LOC107013272</fullName>
    </submittedName>
</protein>
<gene>
    <name evidence="3" type="primary">LOC107013272</name>
</gene>
<dbReference type="PANTHER" id="PTHR46890">
    <property type="entry name" value="NON-LTR RETROLELEMENT REVERSE TRANSCRIPTASE-LIKE PROTEIN-RELATED"/>
    <property type="match status" value="1"/>
</dbReference>
<dbReference type="InterPro" id="IPR036691">
    <property type="entry name" value="Endo/exonu/phosph_ase_sf"/>
</dbReference>
<sequence length="685" mass="78426">MLPIPTPLNSGIISAGVAVGGMEGGKELPINVQAGVNTGRGDMNVSKNMDDTISVTKQTGSQIDLDTEGFNNKSGSRMSKKKRDNIKKKQQNLSEIEKNKNIAHDDYEAINSEDEWDPDNQSMYDSEDDEPGIDNPQGTDLVPKSQNVWSQELQDITEKSINTKSSLERIQTLRKLHHLSLIVILEPFANNNQLNIVRMQLQMDHAISNSNGKIWLLWSKELTVKILEIHDQHITGEFELAHLHEKFLMSCIYAECKEHLRRPLWDRLMYFSNLDMPWCTIGDFNVITSIEEKIGGIPYNINKSFAFISVIEACGLTDLGYNGIPFTWCNQKDANARVWKRLDRAIVNDKWLENMPQTTIEHLSAVGSDHSPLLMEIVKKEDKHIKYFNFLNCWVDNPCFMDTVQKCWELKVNGNPFWQLHQKLKRLSSSLSVWSKNEYEDIFAKVRVFEDLIKKAEEEFLIHKTDINRQDLQRLMLSDDQIAKAACEYYHNIFTGQTSRVVEWNFHHIPKLITSEQNQMLHDMPTMDELKQVIFAMNPNSAPGPDGIGGKFYQACWNIIKNDLLAAVQYFFCGHVMPKYMSHACLVLIPKIVQPNRFTDLRPISLSNFTNKIISKLLSMRLAKILPSLISDNQLGFVKGRCITENIMLAQEIIHEIKKPQLGNNAAIKLDMTRLMIECLGHIPV</sequence>
<dbReference type="GeneID" id="107013272"/>
<dbReference type="SUPFAM" id="SSF56219">
    <property type="entry name" value="DNase I-like"/>
    <property type="match status" value="1"/>
</dbReference>
<evidence type="ECO:0000313" key="2">
    <source>
        <dbReference type="Proteomes" id="UP000694930"/>
    </source>
</evidence>
<feature type="compositionally biased region" description="Basic and acidic residues" evidence="1">
    <location>
        <begin position="95"/>
        <end position="107"/>
    </location>
</feature>
<reference evidence="2" key="1">
    <citation type="journal article" date="2014" name="Nat. Genet.">
        <title>The genome of the stress-tolerant wild tomato species Solanum pennellii.</title>
        <authorList>
            <person name="Bolger A."/>
            <person name="Scossa F."/>
            <person name="Bolger M.E."/>
            <person name="Lanz C."/>
            <person name="Maumus F."/>
            <person name="Tohge T."/>
            <person name="Quesneville H."/>
            <person name="Alseekh S."/>
            <person name="Sorensen I."/>
            <person name="Lichtenstein G."/>
            <person name="Fich E.A."/>
            <person name="Conte M."/>
            <person name="Keller H."/>
            <person name="Schneeberger K."/>
            <person name="Schwacke R."/>
            <person name="Ofner I."/>
            <person name="Vrebalov J."/>
            <person name="Xu Y."/>
            <person name="Osorio S."/>
            <person name="Aflitos S.A."/>
            <person name="Schijlen E."/>
            <person name="Jimenez-Gomez J.M."/>
            <person name="Ryngajllo M."/>
            <person name="Kimura S."/>
            <person name="Kumar R."/>
            <person name="Koenig D."/>
            <person name="Headland L.R."/>
            <person name="Maloof J.N."/>
            <person name="Sinha N."/>
            <person name="van Ham R.C."/>
            <person name="Lankhorst R.K."/>
            <person name="Mao L."/>
            <person name="Vogel A."/>
            <person name="Arsova B."/>
            <person name="Panstruga R."/>
            <person name="Fei Z."/>
            <person name="Rose J.K."/>
            <person name="Zamir D."/>
            <person name="Carrari F."/>
            <person name="Giovannoni J.J."/>
            <person name="Weigel D."/>
            <person name="Usadel B."/>
            <person name="Fernie A.R."/>
        </authorList>
    </citation>
    <scope>NUCLEOTIDE SEQUENCE [LARGE SCALE GENOMIC DNA]</scope>
    <source>
        <strain evidence="2">cv. LA0716</strain>
    </source>
</reference>
<dbReference type="Gene3D" id="3.60.10.10">
    <property type="entry name" value="Endonuclease/exonuclease/phosphatase"/>
    <property type="match status" value="1"/>
</dbReference>
<reference evidence="3" key="2">
    <citation type="submission" date="2025-08" db="UniProtKB">
        <authorList>
            <consortium name="RefSeq"/>
        </authorList>
    </citation>
    <scope>IDENTIFICATION</scope>
</reference>
<evidence type="ECO:0000256" key="1">
    <source>
        <dbReference type="SAM" id="MobiDB-lite"/>
    </source>
</evidence>
<dbReference type="InterPro" id="IPR052343">
    <property type="entry name" value="Retrotransposon-Effector_Assoc"/>
</dbReference>
<accession>A0ABM1GBK1</accession>
<feature type="region of interest" description="Disordered" evidence="1">
    <location>
        <begin position="64"/>
        <end position="140"/>
    </location>
</feature>
<organism evidence="2 3">
    <name type="scientific">Solanum pennellii</name>
    <name type="common">Tomato</name>
    <name type="synonym">Lycopersicon pennellii</name>
    <dbReference type="NCBI Taxonomy" id="28526"/>
    <lineage>
        <taxon>Eukaryota</taxon>
        <taxon>Viridiplantae</taxon>
        <taxon>Streptophyta</taxon>
        <taxon>Embryophyta</taxon>
        <taxon>Tracheophyta</taxon>
        <taxon>Spermatophyta</taxon>
        <taxon>Magnoliopsida</taxon>
        <taxon>eudicotyledons</taxon>
        <taxon>Gunneridae</taxon>
        <taxon>Pentapetalae</taxon>
        <taxon>asterids</taxon>
        <taxon>lamiids</taxon>
        <taxon>Solanales</taxon>
        <taxon>Solanaceae</taxon>
        <taxon>Solanoideae</taxon>
        <taxon>Solaneae</taxon>
        <taxon>Solanum</taxon>
        <taxon>Solanum subgen. Lycopersicon</taxon>
    </lineage>
</organism>
<proteinExistence type="predicted"/>
<dbReference type="PANTHER" id="PTHR46890:SF28">
    <property type="entry name" value="REVERSE TRANSCRIPTASE DOMAIN-CONTAINING PROTEIN"/>
    <property type="match status" value="1"/>
</dbReference>